<dbReference type="Proteomes" id="UP000887458">
    <property type="component" value="Unassembled WGS sequence"/>
</dbReference>
<keyword evidence="4" id="KW-1185">Reference proteome</keyword>
<protein>
    <submittedName>
        <fullName evidence="3">Uncharacterized protein</fullName>
    </submittedName>
</protein>
<feature type="compositionally biased region" description="Low complexity" evidence="1">
    <location>
        <begin position="130"/>
        <end position="141"/>
    </location>
</feature>
<comment type="caution">
    <text evidence="3">The sequence shown here is derived from an EMBL/GenBank/DDBJ whole genome shotgun (WGS) entry which is preliminary data.</text>
</comment>
<accession>A0ABQ8JBA3</accession>
<reference evidence="3 4" key="1">
    <citation type="journal article" date="2018" name="J. Allergy Clin. Immunol.">
        <title>High-quality assembly of Dermatophagoides pteronyssinus genome and transcriptome reveals a wide range of novel allergens.</title>
        <authorList>
            <person name="Liu X.Y."/>
            <person name="Yang K.Y."/>
            <person name="Wang M.Q."/>
            <person name="Kwok J.S."/>
            <person name="Zeng X."/>
            <person name="Yang Z."/>
            <person name="Xiao X.J."/>
            <person name="Lau C.P."/>
            <person name="Li Y."/>
            <person name="Huang Z.M."/>
            <person name="Ba J.G."/>
            <person name="Yim A.K."/>
            <person name="Ouyang C.Y."/>
            <person name="Ngai S.M."/>
            <person name="Chan T.F."/>
            <person name="Leung E.L."/>
            <person name="Liu L."/>
            <person name="Liu Z.G."/>
            <person name="Tsui S.K."/>
        </authorList>
    </citation>
    <scope>NUCLEOTIDE SEQUENCE [LARGE SCALE GENOMIC DNA]</scope>
    <source>
        <strain evidence="3">Derp</strain>
    </source>
</reference>
<feature type="compositionally biased region" description="Basic and acidic residues" evidence="1">
    <location>
        <begin position="152"/>
        <end position="162"/>
    </location>
</feature>
<dbReference type="EMBL" id="NJHN03000054">
    <property type="protein sequence ID" value="KAH9419879.1"/>
    <property type="molecule type" value="Genomic_DNA"/>
</dbReference>
<feature type="transmembrane region" description="Helical" evidence="2">
    <location>
        <begin position="86"/>
        <end position="105"/>
    </location>
</feature>
<keyword evidence="2" id="KW-1133">Transmembrane helix</keyword>
<feature type="transmembrane region" description="Helical" evidence="2">
    <location>
        <begin position="45"/>
        <end position="66"/>
    </location>
</feature>
<evidence type="ECO:0000256" key="2">
    <source>
        <dbReference type="SAM" id="Phobius"/>
    </source>
</evidence>
<name>A0ABQ8JBA3_DERPT</name>
<evidence type="ECO:0000313" key="4">
    <source>
        <dbReference type="Proteomes" id="UP000887458"/>
    </source>
</evidence>
<sequence>MTSMIGDILRGGNDIIRMFVLDLIPVIIRNKSIAKKIQDVLQTEWNAFITFIFMLPLQIIYFLWFLSGGPLMTFSFLTRYFTYMQVAINIFVMAFLRTLLSITLLDDSNPISNIKKIISNTETSLSKSLSKSKQISTSLSSDTENSTTPIILKKETSKTKKN</sequence>
<proteinExistence type="predicted"/>
<reference evidence="3 4" key="2">
    <citation type="journal article" date="2022" name="Mol. Biol. Evol.">
        <title>Comparative Genomics Reveals Insights into the Divergent Evolution of Astigmatic Mites and Household Pest Adaptations.</title>
        <authorList>
            <person name="Xiong Q."/>
            <person name="Wan A.T."/>
            <person name="Liu X."/>
            <person name="Fung C.S."/>
            <person name="Xiao X."/>
            <person name="Malainual N."/>
            <person name="Hou J."/>
            <person name="Wang L."/>
            <person name="Wang M."/>
            <person name="Yang K.Y."/>
            <person name="Cui Y."/>
            <person name="Leung E.L."/>
            <person name="Nong W."/>
            <person name="Shin S.K."/>
            <person name="Au S.W."/>
            <person name="Jeong K.Y."/>
            <person name="Chew F.T."/>
            <person name="Hui J.H."/>
            <person name="Leung T.F."/>
            <person name="Tungtrongchitr A."/>
            <person name="Zhong N."/>
            <person name="Liu Z."/>
            <person name="Tsui S.K."/>
        </authorList>
    </citation>
    <scope>NUCLEOTIDE SEQUENCE [LARGE SCALE GENOMIC DNA]</scope>
    <source>
        <strain evidence="3">Derp</strain>
    </source>
</reference>
<keyword evidence="2" id="KW-0472">Membrane</keyword>
<evidence type="ECO:0000313" key="3">
    <source>
        <dbReference type="EMBL" id="KAH9419879.1"/>
    </source>
</evidence>
<keyword evidence="2" id="KW-0812">Transmembrane</keyword>
<gene>
    <name evidence="3" type="ORF">DERP_001712</name>
</gene>
<evidence type="ECO:0000256" key="1">
    <source>
        <dbReference type="SAM" id="MobiDB-lite"/>
    </source>
</evidence>
<feature type="region of interest" description="Disordered" evidence="1">
    <location>
        <begin position="130"/>
        <end position="162"/>
    </location>
</feature>
<organism evidence="3 4">
    <name type="scientific">Dermatophagoides pteronyssinus</name>
    <name type="common">European house dust mite</name>
    <dbReference type="NCBI Taxonomy" id="6956"/>
    <lineage>
        <taxon>Eukaryota</taxon>
        <taxon>Metazoa</taxon>
        <taxon>Ecdysozoa</taxon>
        <taxon>Arthropoda</taxon>
        <taxon>Chelicerata</taxon>
        <taxon>Arachnida</taxon>
        <taxon>Acari</taxon>
        <taxon>Acariformes</taxon>
        <taxon>Sarcoptiformes</taxon>
        <taxon>Astigmata</taxon>
        <taxon>Psoroptidia</taxon>
        <taxon>Analgoidea</taxon>
        <taxon>Pyroglyphidae</taxon>
        <taxon>Dermatophagoidinae</taxon>
        <taxon>Dermatophagoides</taxon>
    </lineage>
</organism>